<reference evidence="2" key="1">
    <citation type="submission" date="2024-07" db="EMBL/GenBank/DDBJ databases">
        <authorList>
            <person name="Yu S.T."/>
        </authorList>
    </citation>
    <scope>NUCLEOTIDE SEQUENCE</scope>
    <source>
        <strain evidence="2">Y1</strain>
    </source>
</reference>
<dbReference type="AlphaFoldDB" id="A0AB39TR22"/>
<keyword evidence="1" id="KW-0812">Transmembrane</keyword>
<dbReference type="InterPro" id="IPR045629">
    <property type="entry name" value="DUF6232"/>
</dbReference>
<organism evidence="2">
    <name type="scientific">Streptomyces sp. Y1</name>
    <dbReference type="NCBI Taxonomy" id="3238634"/>
    <lineage>
        <taxon>Bacteria</taxon>
        <taxon>Bacillati</taxon>
        <taxon>Actinomycetota</taxon>
        <taxon>Actinomycetes</taxon>
        <taxon>Kitasatosporales</taxon>
        <taxon>Streptomycetaceae</taxon>
        <taxon>Streptomyces</taxon>
    </lineage>
</organism>
<sequence>MSRRVLWVGGDAYQLTHIARARQLAWYPPKRTRVVIRFVRQVFGLAAAATILGAVTANSSNQGAAAAVPGVLLVAGLAYFVYRLVTQLRQRPLYRLVLEMSNASTTAVVSHDARQIGALIRMIMEAIDNPAAEFAVQIENVHVGDTINQYGDHNIGKQVGA</sequence>
<dbReference type="RefSeq" id="WP_369184385.1">
    <property type="nucleotide sequence ID" value="NZ_CP163445.1"/>
</dbReference>
<evidence type="ECO:0000313" key="2">
    <source>
        <dbReference type="EMBL" id="XDQ81650.1"/>
    </source>
</evidence>
<name>A0AB39TR22_9ACTN</name>
<proteinExistence type="predicted"/>
<gene>
    <name evidence="2" type="ORF">AB2U05_25870</name>
</gene>
<dbReference type="EMBL" id="CP163445">
    <property type="protein sequence ID" value="XDQ81650.1"/>
    <property type="molecule type" value="Genomic_DNA"/>
</dbReference>
<keyword evidence="1" id="KW-0472">Membrane</keyword>
<accession>A0AB39TR22</accession>
<protein>
    <submittedName>
        <fullName evidence="2">DUF6232 family protein</fullName>
    </submittedName>
</protein>
<keyword evidence="1" id="KW-1133">Transmembrane helix</keyword>
<feature type="transmembrane region" description="Helical" evidence="1">
    <location>
        <begin position="63"/>
        <end position="85"/>
    </location>
</feature>
<dbReference type="Pfam" id="PF19744">
    <property type="entry name" value="DUF6232"/>
    <property type="match status" value="1"/>
</dbReference>
<feature type="transmembrane region" description="Helical" evidence="1">
    <location>
        <begin position="38"/>
        <end position="57"/>
    </location>
</feature>
<evidence type="ECO:0000256" key="1">
    <source>
        <dbReference type="SAM" id="Phobius"/>
    </source>
</evidence>